<evidence type="ECO:0000256" key="2">
    <source>
        <dbReference type="ARBA" id="ARBA00009008"/>
    </source>
</evidence>
<dbReference type="InterPro" id="IPR019933">
    <property type="entry name" value="DivIVA_domain"/>
</dbReference>
<dbReference type="Proteomes" id="UP000198828">
    <property type="component" value="Unassembled WGS sequence"/>
</dbReference>
<keyword evidence="9" id="KW-1185">Reference proteome</keyword>
<evidence type="ECO:0000256" key="3">
    <source>
        <dbReference type="ARBA" id="ARBA00022490"/>
    </source>
</evidence>
<dbReference type="GO" id="GO:0005737">
    <property type="term" value="C:cytoplasm"/>
    <property type="evidence" value="ECO:0007669"/>
    <property type="project" value="UniProtKB-SubCell"/>
</dbReference>
<dbReference type="AlphaFoldDB" id="A0A1H2YSS1"/>
<evidence type="ECO:0000256" key="5">
    <source>
        <dbReference type="ARBA" id="ARBA00023054"/>
    </source>
</evidence>
<evidence type="ECO:0000313" key="8">
    <source>
        <dbReference type="EMBL" id="SDX08232.1"/>
    </source>
</evidence>
<evidence type="ECO:0000256" key="6">
    <source>
        <dbReference type="ARBA" id="ARBA00023306"/>
    </source>
</evidence>
<keyword evidence="5 7" id="KW-0175">Coiled coil</keyword>
<dbReference type="NCBIfam" id="TIGR03544">
    <property type="entry name" value="DivI1A_domain"/>
    <property type="match status" value="1"/>
</dbReference>
<proteinExistence type="inferred from homology"/>
<accession>A0A1H2YSS1</accession>
<keyword evidence="4 8" id="KW-0132">Cell division</keyword>
<evidence type="ECO:0000313" key="9">
    <source>
        <dbReference type="Proteomes" id="UP000198828"/>
    </source>
</evidence>
<dbReference type="RefSeq" id="WP_093752760.1">
    <property type="nucleotide sequence ID" value="NZ_BSYN01000006.1"/>
</dbReference>
<keyword evidence="6" id="KW-0131">Cell cycle</keyword>
<feature type="coiled-coil region" evidence="7">
    <location>
        <begin position="96"/>
        <end position="130"/>
    </location>
</feature>
<dbReference type="Pfam" id="PF05103">
    <property type="entry name" value="DivIVA"/>
    <property type="match status" value="1"/>
</dbReference>
<gene>
    <name evidence="8" type="ORF">SAMN05660923_01712</name>
</gene>
<dbReference type="PANTHER" id="PTHR35794">
    <property type="entry name" value="CELL DIVISION PROTEIN DIVIVA"/>
    <property type="match status" value="1"/>
</dbReference>
<keyword evidence="3" id="KW-0963">Cytoplasm</keyword>
<comment type="subcellular location">
    <subcellularLocation>
        <location evidence="1">Cytoplasm</location>
    </subcellularLocation>
</comment>
<evidence type="ECO:0000256" key="4">
    <source>
        <dbReference type="ARBA" id="ARBA00022618"/>
    </source>
</evidence>
<comment type="similarity">
    <text evidence="2">Belongs to the DivIVA family.</text>
</comment>
<dbReference type="PANTHER" id="PTHR35794:SF2">
    <property type="entry name" value="CELL DIVISION PROTEIN DIVIVA"/>
    <property type="match status" value="1"/>
</dbReference>
<sequence length="191" mass="22515">MITPLDIQNKEFKRALRGYKSSEVDKFLDEIIEDYEKIYKENIELKDKILALDEQIKRYNDLEETLKDTLVVAQSTADEVVRSAREKSELIIEDAEFKAKKIMDAANEEVKRLRKECEEMKKEMFIFRTRYKSFIEAQLLTLEEFYSNMEMDNSSFEEVDLPEDYIDESQDGNLASEVHENLDENINELGA</sequence>
<organism evidence="8 9">
    <name type="scientific">Tepidimicrobium xylanilyticum</name>
    <dbReference type="NCBI Taxonomy" id="1123352"/>
    <lineage>
        <taxon>Bacteria</taxon>
        <taxon>Bacillati</taxon>
        <taxon>Bacillota</taxon>
        <taxon>Tissierellia</taxon>
        <taxon>Tissierellales</taxon>
        <taxon>Tepidimicrobiaceae</taxon>
        <taxon>Tepidimicrobium</taxon>
    </lineage>
</organism>
<dbReference type="InterPro" id="IPR007793">
    <property type="entry name" value="DivIVA_fam"/>
</dbReference>
<dbReference type="Gene3D" id="6.10.250.660">
    <property type="match status" value="1"/>
</dbReference>
<evidence type="ECO:0000256" key="7">
    <source>
        <dbReference type="SAM" id="Coils"/>
    </source>
</evidence>
<name>A0A1H2YSS1_9FIRM</name>
<dbReference type="EMBL" id="FNNG01000006">
    <property type="protein sequence ID" value="SDX08232.1"/>
    <property type="molecule type" value="Genomic_DNA"/>
</dbReference>
<dbReference type="GO" id="GO:0051301">
    <property type="term" value="P:cell division"/>
    <property type="evidence" value="ECO:0007669"/>
    <property type="project" value="UniProtKB-KW"/>
</dbReference>
<evidence type="ECO:0000256" key="1">
    <source>
        <dbReference type="ARBA" id="ARBA00004496"/>
    </source>
</evidence>
<reference evidence="8 9" key="1">
    <citation type="submission" date="2016-10" db="EMBL/GenBank/DDBJ databases">
        <authorList>
            <person name="de Groot N.N."/>
        </authorList>
    </citation>
    <scope>NUCLEOTIDE SEQUENCE [LARGE SCALE GENOMIC DNA]</scope>
    <source>
        <strain evidence="8 9">DSM 23310</strain>
    </source>
</reference>
<protein>
    <submittedName>
        <fullName evidence="8">Cell division initiation protein</fullName>
    </submittedName>
</protein>
<dbReference type="OrthoDB" id="9815492at2"/>
<feature type="coiled-coil region" evidence="7">
    <location>
        <begin position="28"/>
        <end position="65"/>
    </location>
</feature>